<evidence type="ECO:0000313" key="1">
    <source>
        <dbReference type="EMBL" id="KZT11947.1"/>
    </source>
</evidence>
<evidence type="ECO:0000313" key="2">
    <source>
        <dbReference type="Proteomes" id="UP000076871"/>
    </source>
</evidence>
<reference evidence="1 2" key="1">
    <citation type="journal article" date="2016" name="Mol. Biol. Evol.">
        <title>Comparative Genomics of Early-Diverging Mushroom-Forming Fungi Provides Insights into the Origins of Lignocellulose Decay Capabilities.</title>
        <authorList>
            <person name="Nagy L.G."/>
            <person name="Riley R."/>
            <person name="Tritt A."/>
            <person name="Adam C."/>
            <person name="Daum C."/>
            <person name="Floudas D."/>
            <person name="Sun H."/>
            <person name="Yadav J.S."/>
            <person name="Pangilinan J."/>
            <person name="Larsson K.H."/>
            <person name="Matsuura K."/>
            <person name="Barry K."/>
            <person name="Labutti K."/>
            <person name="Kuo R."/>
            <person name="Ohm R.A."/>
            <person name="Bhattacharya S.S."/>
            <person name="Shirouzu T."/>
            <person name="Yoshinaga Y."/>
            <person name="Martin F.M."/>
            <person name="Grigoriev I.V."/>
            <person name="Hibbett D.S."/>
        </authorList>
    </citation>
    <scope>NUCLEOTIDE SEQUENCE [LARGE SCALE GENOMIC DNA]</scope>
    <source>
        <strain evidence="1 2">93-53</strain>
    </source>
</reference>
<dbReference type="InParanoid" id="A0A165HMY7"/>
<protein>
    <submittedName>
        <fullName evidence="1">Uncharacterized protein</fullName>
    </submittedName>
</protein>
<dbReference type="EMBL" id="KV427606">
    <property type="protein sequence ID" value="KZT11947.1"/>
    <property type="molecule type" value="Genomic_DNA"/>
</dbReference>
<gene>
    <name evidence="1" type="ORF">LAESUDRAFT_719893</name>
</gene>
<dbReference type="Proteomes" id="UP000076871">
    <property type="component" value="Unassembled WGS sequence"/>
</dbReference>
<dbReference type="RefSeq" id="XP_040769595.1">
    <property type="nucleotide sequence ID" value="XM_040907712.1"/>
</dbReference>
<dbReference type="AlphaFoldDB" id="A0A165HMY7"/>
<dbReference type="GeneID" id="63824741"/>
<proteinExistence type="predicted"/>
<name>A0A165HMY7_9APHY</name>
<sequence length="58" mass="6599">MKFSIDHSVHIHPSPPFKFHRLSNFTAAPVARSSDTLIVPLRCQPCPILPVFWTADDR</sequence>
<keyword evidence="2" id="KW-1185">Reference proteome</keyword>
<organism evidence="1 2">
    <name type="scientific">Laetiporus sulphureus 93-53</name>
    <dbReference type="NCBI Taxonomy" id="1314785"/>
    <lineage>
        <taxon>Eukaryota</taxon>
        <taxon>Fungi</taxon>
        <taxon>Dikarya</taxon>
        <taxon>Basidiomycota</taxon>
        <taxon>Agaricomycotina</taxon>
        <taxon>Agaricomycetes</taxon>
        <taxon>Polyporales</taxon>
        <taxon>Laetiporus</taxon>
    </lineage>
</organism>
<accession>A0A165HMY7</accession>